<comment type="caution">
    <text evidence="5">The sequence shown here is derived from an EMBL/GenBank/DDBJ whole genome shotgun (WGS) entry which is preliminary data.</text>
</comment>
<evidence type="ECO:0000313" key="6">
    <source>
        <dbReference type="Proteomes" id="UP001168505"/>
    </source>
</evidence>
<proteinExistence type="predicted"/>
<dbReference type="GO" id="GO:0046872">
    <property type="term" value="F:metal ion binding"/>
    <property type="evidence" value="ECO:0007669"/>
    <property type="project" value="UniProtKB-KW"/>
</dbReference>
<evidence type="ECO:0000259" key="4">
    <source>
        <dbReference type="PROSITE" id="PS51379"/>
    </source>
</evidence>
<dbReference type="Pfam" id="PF12838">
    <property type="entry name" value="Fer4_7"/>
    <property type="match status" value="1"/>
</dbReference>
<feature type="domain" description="4Fe-4S ferredoxin-type" evidence="4">
    <location>
        <begin position="39"/>
        <end position="68"/>
    </location>
</feature>
<name>A0AAW7JQI1_9ACTN</name>
<keyword evidence="1" id="KW-0479">Metal-binding</keyword>
<dbReference type="Pfam" id="PF04422">
    <property type="entry name" value="FrhB_FdhB_N"/>
    <property type="match status" value="1"/>
</dbReference>
<evidence type="ECO:0000256" key="1">
    <source>
        <dbReference type="ARBA" id="ARBA00022723"/>
    </source>
</evidence>
<dbReference type="PROSITE" id="PS00198">
    <property type="entry name" value="4FE4S_FER_1"/>
    <property type="match status" value="2"/>
</dbReference>
<dbReference type="InterPro" id="IPR007525">
    <property type="entry name" value="FrhB_FdhB_C"/>
</dbReference>
<dbReference type="SUPFAM" id="SSF54862">
    <property type="entry name" value="4Fe-4S ferredoxins"/>
    <property type="match status" value="1"/>
</dbReference>
<dbReference type="Pfam" id="PF04432">
    <property type="entry name" value="FrhB_FdhB_C"/>
    <property type="match status" value="1"/>
</dbReference>
<dbReference type="RefSeq" id="WP_289827429.1">
    <property type="nucleotide sequence ID" value="NZ_JAUEIR010000007.1"/>
</dbReference>
<dbReference type="GO" id="GO:0051536">
    <property type="term" value="F:iron-sulfur cluster binding"/>
    <property type="evidence" value="ECO:0007669"/>
    <property type="project" value="UniProtKB-KW"/>
</dbReference>
<dbReference type="PANTHER" id="PTHR43193">
    <property type="match status" value="1"/>
</dbReference>
<evidence type="ECO:0000256" key="3">
    <source>
        <dbReference type="ARBA" id="ARBA00023014"/>
    </source>
</evidence>
<dbReference type="AlphaFoldDB" id="A0AAW7JQI1"/>
<dbReference type="Proteomes" id="UP001168505">
    <property type="component" value="Unassembled WGS sequence"/>
</dbReference>
<evidence type="ECO:0000313" key="5">
    <source>
        <dbReference type="EMBL" id="MDN0069808.1"/>
    </source>
</evidence>
<dbReference type="InterPro" id="IPR017900">
    <property type="entry name" value="4Fe4S_Fe_S_CS"/>
</dbReference>
<protein>
    <submittedName>
        <fullName evidence="5">Coenzyme F420 hydrogenase/dehydrogenase, beta subunit C-terminal domain</fullName>
    </submittedName>
</protein>
<organism evidence="5 6">
    <name type="scientific">Collinsella ihumii</name>
    <dbReference type="NCBI Taxonomy" id="1720204"/>
    <lineage>
        <taxon>Bacteria</taxon>
        <taxon>Bacillati</taxon>
        <taxon>Actinomycetota</taxon>
        <taxon>Coriobacteriia</taxon>
        <taxon>Coriobacteriales</taxon>
        <taxon>Coriobacteriaceae</taxon>
        <taxon>Collinsella</taxon>
    </lineage>
</organism>
<dbReference type="PROSITE" id="PS51379">
    <property type="entry name" value="4FE4S_FER_2"/>
    <property type="match status" value="2"/>
</dbReference>
<reference evidence="5" key="2">
    <citation type="submission" date="2023-08" db="EMBL/GenBank/DDBJ databases">
        <title>Identification and characterization of horizontal gene transfer across gut microbiota members of farm animals based on homology search.</title>
        <authorList>
            <person name="Schwarzerova J."/>
            <person name="Nykrynova M."/>
            <person name="Jureckova K."/>
            <person name="Cejkova D."/>
            <person name="Rychlik I."/>
        </authorList>
    </citation>
    <scope>NUCLEOTIDE SEQUENCE</scope>
    <source>
        <strain evidence="5">15_COKtk</strain>
    </source>
</reference>
<gene>
    <name evidence="5" type="ORF">QVN40_08880</name>
</gene>
<dbReference type="Gene3D" id="3.30.70.20">
    <property type="match status" value="1"/>
</dbReference>
<dbReference type="InterPro" id="IPR052977">
    <property type="entry name" value="Polyferredoxin-like_ET"/>
</dbReference>
<reference evidence="5" key="1">
    <citation type="submission" date="2023-06" db="EMBL/GenBank/DDBJ databases">
        <authorList>
            <person name="Zeman M."/>
            <person name="Kubasova T."/>
            <person name="Jahodarova E."/>
            <person name="Nykrynova M."/>
            <person name="Rychlik I."/>
        </authorList>
    </citation>
    <scope>NUCLEOTIDE SEQUENCE</scope>
    <source>
        <strain evidence="5">15_COKtk</strain>
    </source>
</reference>
<sequence>METKTVAALEAARCTGCYACANACPVDAISMPWDAEGFPRPAIDGVKCIGCGKCVRSCPVLSPAEPAGPGLQEVYAAWSLDEGIRYESTSGGVFSELALDWLAQGGALCGARYGKDQRIEHVVVDSEEGLAAIRQSKYAQSDVGDSYRQIRSLLKSGRRVLFCGSPCQCAGLASYLGGRPEGLFVANFVCRGTNSPKAFASFLSWLEGRYGSRVSRVWFKNKVHGWNRFSTRVEFEDGQVYSEDRYHDLFIRGYIEQNLYMRECCHDCGFRDLAQTADVTLADFWGVKLKDASRDTDLGTSLVIVNTERGGELFEAIKPRLFWERKAMEDAFPGNACISSSPEPNPKRRYFLSRLDEVSFDELCRECFDEPSAVSKAIASARRKVGEVLRKIKRK</sequence>
<dbReference type="InterPro" id="IPR007516">
    <property type="entry name" value="Co_F420_Hydgase/DH_bsu_N"/>
</dbReference>
<keyword evidence="2" id="KW-0408">Iron</keyword>
<dbReference type="PANTHER" id="PTHR43193:SF2">
    <property type="entry name" value="POLYFERREDOXIN PROTEIN FWDF"/>
    <property type="match status" value="1"/>
</dbReference>
<evidence type="ECO:0000256" key="2">
    <source>
        <dbReference type="ARBA" id="ARBA00023004"/>
    </source>
</evidence>
<feature type="domain" description="4Fe-4S ferredoxin-type" evidence="4">
    <location>
        <begin position="5"/>
        <end position="34"/>
    </location>
</feature>
<accession>A0AAW7JQI1</accession>
<dbReference type="InterPro" id="IPR017896">
    <property type="entry name" value="4Fe4S_Fe-S-bd"/>
</dbReference>
<keyword evidence="3" id="KW-0411">Iron-sulfur</keyword>
<dbReference type="EMBL" id="JAUEIR010000007">
    <property type="protein sequence ID" value="MDN0069808.1"/>
    <property type="molecule type" value="Genomic_DNA"/>
</dbReference>